<reference evidence="2" key="2">
    <citation type="submission" date="2021-08" db="EMBL/GenBank/DDBJ databases">
        <authorList>
            <person name="Gostincar C."/>
            <person name="Sun X."/>
            <person name="Song Z."/>
            <person name="Gunde-Cimerman N."/>
        </authorList>
    </citation>
    <scope>NUCLEOTIDE SEQUENCE</scope>
    <source>
        <strain evidence="2">EXF-9298</strain>
    </source>
</reference>
<reference evidence="2" key="1">
    <citation type="journal article" date="2021" name="J Fungi (Basel)">
        <title>Virulence traits and population genomics of the black yeast Aureobasidium melanogenum.</title>
        <authorList>
            <person name="Cernosa A."/>
            <person name="Sun X."/>
            <person name="Gostincar C."/>
            <person name="Fang C."/>
            <person name="Gunde-Cimerman N."/>
            <person name="Song Z."/>
        </authorList>
    </citation>
    <scope>NUCLEOTIDE SEQUENCE</scope>
    <source>
        <strain evidence="2">EXF-9298</strain>
    </source>
</reference>
<accession>A0A9P8FGI0</accession>
<name>A0A9P8FGI0_AURME</name>
<dbReference type="Proteomes" id="UP000729357">
    <property type="component" value="Unassembled WGS sequence"/>
</dbReference>
<feature type="non-terminal residue" evidence="2">
    <location>
        <position position="164"/>
    </location>
</feature>
<organism evidence="2 3">
    <name type="scientific">Aureobasidium melanogenum</name>
    <name type="common">Aureobasidium pullulans var. melanogenum</name>
    <dbReference type="NCBI Taxonomy" id="46634"/>
    <lineage>
        <taxon>Eukaryota</taxon>
        <taxon>Fungi</taxon>
        <taxon>Dikarya</taxon>
        <taxon>Ascomycota</taxon>
        <taxon>Pezizomycotina</taxon>
        <taxon>Dothideomycetes</taxon>
        <taxon>Dothideomycetidae</taxon>
        <taxon>Dothideales</taxon>
        <taxon>Saccotheciaceae</taxon>
        <taxon>Aureobasidium</taxon>
    </lineage>
</organism>
<sequence length="164" mass="16949">MSPINPLRTSIAIGVLQKPAASEKTAKMKSEPTNNDFRPKQSASLPNNSKNAPPANVLAELIQVISAVVMPRSAPTEAEMTETAPLRKAPIAIAMVAVNTNRTSCVVDLKHGGRPSGFEISTVEGTTAFSSTASIVAEAGATGAAAISTVNMTDQLDDGGYVLD</sequence>
<proteinExistence type="predicted"/>
<gene>
    <name evidence="2" type="ORF">KCU98_g12842</name>
</gene>
<evidence type="ECO:0000256" key="1">
    <source>
        <dbReference type="SAM" id="MobiDB-lite"/>
    </source>
</evidence>
<evidence type="ECO:0000313" key="2">
    <source>
        <dbReference type="EMBL" id="KAG9973122.1"/>
    </source>
</evidence>
<feature type="region of interest" description="Disordered" evidence="1">
    <location>
        <begin position="15"/>
        <end position="52"/>
    </location>
</feature>
<comment type="caution">
    <text evidence="2">The sequence shown here is derived from an EMBL/GenBank/DDBJ whole genome shotgun (WGS) entry which is preliminary data.</text>
</comment>
<evidence type="ECO:0000313" key="3">
    <source>
        <dbReference type="Proteomes" id="UP000729357"/>
    </source>
</evidence>
<dbReference type="EMBL" id="JAHFXS010002270">
    <property type="protein sequence ID" value="KAG9973122.1"/>
    <property type="molecule type" value="Genomic_DNA"/>
</dbReference>
<protein>
    <submittedName>
        <fullName evidence="2">Uncharacterized protein</fullName>
    </submittedName>
</protein>
<keyword evidence="3" id="KW-1185">Reference proteome</keyword>
<dbReference type="AlphaFoldDB" id="A0A9P8FGI0"/>
<feature type="compositionally biased region" description="Polar residues" evidence="1">
    <location>
        <begin position="31"/>
        <end position="51"/>
    </location>
</feature>